<keyword evidence="1" id="KW-0004">4Fe-4S</keyword>
<keyword evidence="5" id="KW-0408">Iron</keyword>
<sequence>MNTLNDILSKEIEEFREKGHKFLNKEMTVGEFKKASGGMGVYAHRGGKEFMVRLRVPSGVAGLSLLEEAYNWAKKYNLEKIHLTTREAIQLHGISIDAVCDIMQEGLTKGIYTRGGGGNFPRNVALNPLSGVQIGETFDVTPYALASNAHYMSKIYTYNLPRKIKTAFSNTEEDSAHCTVTDLGFLAVDNNGKRAFKLYIGGGLGRNPRTSVEFDELIDEKDVLYCLEAMTNLFVAEGDYKNHGKARIRYIVERMGEEEFKNCFRKHLEEVKAKGGLDLKVEDIKYSKKGEKTNIKHERLIPQKQEGLYTVLFHPVGGQLSLDVLKELIEKIEKIEEVEVRLGMDENLYVRNLNGKEAEAILDFTQGKGGETLAERSVSCIGTPICQMGVLESQKTLREFVELLKENSIKEGTLPRVRFSGCPNSCGMHEIGDIGFAGKKKKVCDALSNVFELHFGGKLGIGETRLGDYYGDILQDKVPEFLIKVAKAVEAKNSTFEEWIKDNSEEFKAIVEEYNV</sequence>
<dbReference type="GO" id="GO:0016491">
    <property type="term" value="F:oxidoreductase activity"/>
    <property type="evidence" value="ECO:0007669"/>
    <property type="project" value="UniProtKB-KW"/>
</dbReference>
<dbReference type="eggNOG" id="COG0155">
    <property type="taxonomic scope" value="Bacteria"/>
</dbReference>
<accession>A0A0H2YRT3</accession>
<dbReference type="Proteomes" id="UP000001823">
    <property type="component" value="Chromosome"/>
</dbReference>
<name>A0A0H2YRT3_CLOP1</name>
<evidence type="ECO:0000256" key="5">
    <source>
        <dbReference type="ARBA" id="ARBA00023004"/>
    </source>
</evidence>
<evidence type="ECO:0000256" key="6">
    <source>
        <dbReference type="ARBA" id="ARBA00023014"/>
    </source>
</evidence>
<evidence type="ECO:0000313" key="10">
    <source>
        <dbReference type="Proteomes" id="UP000001823"/>
    </source>
</evidence>
<feature type="domain" description="Nitrite/sulphite reductase 4Fe-4S" evidence="7">
    <location>
        <begin position="118"/>
        <end position="270"/>
    </location>
</feature>
<evidence type="ECO:0000256" key="1">
    <source>
        <dbReference type="ARBA" id="ARBA00022485"/>
    </source>
</evidence>
<reference evidence="9 10" key="1">
    <citation type="journal article" date="2006" name="Genome Res.">
        <title>Skewed genomic variability in strains of the toxigenic bacterial pathogen, Clostridium perfringens.</title>
        <authorList>
            <person name="Myers G.S."/>
            <person name="Rasko D.A."/>
            <person name="Cheung J.K."/>
            <person name="Ravel J."/>
            <person name="Seshadri R."/>
            <person name="Deboy R.T."/>
            <person name="Ren Q."/>
            <person name="Varga J."/>
            <person name="Awad M.M."/>
            <person name="Brinkac L.M."/>
            <person name="Daugherty S.C."/>
            <person name="Haft D.H."/>
            <person name="Dodson R.J."/>
            <person name="Madupu R."/>
            <person name="Nelson W.C."/>
            <person name="Rosovitz M.J."/>
            <person name="Sullivan S.A."/>
            <person name="Khouri H."/>
            <person name="Dimitrov G.I."/>
            <person name="Watkins K.L."/>
            <person name="Mulligan S."/>
            <person name="Benton J."/>
            <person name="Radune D."/>
            <person name="Fisher D.J."/>
            <person name="Atkins H.S."/>
            <person name="Hiscox T."/>
            <person name="Jost B.H."/>
            <person name="Billington S.J."/>
            <person name="Songer J.G."/>
            <person name="McClane B.A."/>
            <person name="Titball R.W."/>
            <person name="Rood J.I."/>
            <person name="Melville S.B."/>
            <person name="Paulsen I.T."/>
        </authorList>
    </citation>
    <scope>NUCLEOTIDE SEQUENCE [LARGE SCALE GENOMIC DNA]</scope>
    <source>
        <strain evidence="10">ATCC 13124 / DSM 756 / JCM 1290 / NCIMB 6125 / NCTC 8237 / S 107 / Type A</strain>
    </source>
</reference>
<keyword evidence="3" id="KW-0479">Metal-binding</keyword>
<dbReference type="SUPFAM" id="SSF55124">
    <property type="entry name" value="Nitrite/Sulfite reductase N-terminal domain-like"/>
    <property type="match status" value="2"/>
</dbReference>
<dbReference type="HOGENOM" id="CLU_015667_1_1_9"/>
<dbReference type="InterPro" id="IPR051329">
    <property type="entry name" value="NIR_SIR_4Fe-4S"/>
</dbReference>
<dbReference type="InterPro" id="IPR006067">
    <property type="entry name" value="NO2/SO3_Rdtase_4Fe4S_dom"/>
</dbReference>
<dbReference type="InterPro" id="IPR006066">
    <property type="entry name" value="NO2/SO3_Rdtase_FeS/sirohaem_BS"/>
</dbReference>
<dbReference type="PANTHER" id="PTHR32439:SF9">
    <property type="entry name" value="BLR3264 PROTEIN"/>
    <property type="match status" value="1"/>
</dbReference>
<dbReference type="EMBL" id="CP000246">
    <property type="protein sequence ID" value="ABG83661.1"/>
    <property type="molecule type" value="Genomic_DNA"/>
</dbReference>
<dbReference type="RefSeq" id="WP_011590240.1">
    <property type="nucleotide sequence ID" value="NC_008261.1"/>
</dbReference>
<dbReference type="PROSITE" id="PS00365">
    <property type="entry name" value="NIR_SIR"/>
    <property type="match status" value="1"/>
</dbReference>
<dbReference type="KEGG" id="cpf:CPF_0526"/>
<proteinExistence type="predicted"/>
<dbReference type="GO" id="GO:0020037">
    <property type="term" value="F:heme binding"/>
    <property type="evidence" value="ECO:0007669"/>
    <property type="project" value="InterPro"/>
</dbReference>
<keyword evidence="2" id="KW-0349">Heme</keyword>
<dbReference type="GO" id="GO:0046872">
    <property type="term" value="F:metal ion binding"/>
    <property type="evidence" value="ECO:0007669"/>
    <property type="project" value="UniProtKB-KW"/>
</dbReference>
<feature type="domain" description="Nitrite/Sulfite reductase ferredoxin-like" evidence="8">
    <location>
        <begin position="43"/>
        <end position="105"/>
    </location>
</feature>
<dbReference type="InterPro" id="IPR005117">
    <property type="entry name" value="NiRdtase/SiRdtase_haem-b_fer"/>
</dbReference>
<dbReference type="Pfam" id="PF03460">
    <property type="entry name" value="NIR_SIR_ferr"/>
    <property type="match status" value="2"/>
</dbReference>
<dbReference type="STRING" id="195103.CPF_0526"/>
<keyword evidence="6" id="KW-0411">Iron-sulfur</keyword>
<dbReference type="PaxDb" id="195103-CPF_0526"/>
<keyword evidence="4" id="KW-0560">Oxidoreductase</keyword>
<organism evidence="9 10">
    <name type="scientific">Clostridium perfringens (strain ATCC 13124 / DSM 756 / JCM 1290 / NCIMB 6125 / NCTC 8237 / Type A)</name>
    <dbReference type="NCBI Taxonomy" id="195103"/>
    <lineage>
        <taxon>Bacteria</taxon>
        <taxon>Bacillati</taxon>
        <taxon>Bacillota</taxon>
        <taxon>Clostridia</taxon>
        <taxon>Eubacteriales</taxon>
        <taxon>Clostridiaceae</taxon>
        <taxon>Clostridium</taxon>
    </lineage>
</organism>
<evidence type="ECO:0000259" key="7">
    <source>
        <dbReference type="Pfam" id="PF01077"/>
    </source>
</evidence>
<dbReference type="GO" id="GO:0051539">
    <property type="term" value="F:4 iron, 4 sulfur cluster binding"/>
    <property type="evidence" value="ECO:0007669"/>
    <property type="project" value="UniProtKB-KW"/>
</dbReference>
<dbReference type="SUPFAM" id="SSF56014">
    <property type="entry name" value="Nitrite and sulphite reductase 4Fe-4S domain-like"/>
    <property type="match status" value="2"/>
</dbReference>
<evidence type="ECO:0000256" key="3">
    <source>
        <dbReference type="ARBA" id="ARBA00022723"/>
    </source>
</evidence>
<dbReference type="PANTHER" id="PTHR32439">
    <property type="entry name" value="FERREDOXIN--NITRITE REDUCTASE, CHLOROPLASTIC"/>
    <property type="match status" value="1"/>
</dbReference>
<dbReference type="PRINTS" id="PR00397">
    <property type="entry name" value="SIROHAEM"/>
</dbReference>
<dbReference type="InterPro" id="IPR045854">
    <property type="entry name" value="NO2/SO3_Rdtase_4Fe4S_sf"/>
</dbReference>
<keyword evidence="10" id="KW-1185">Reference proteome</keyword>
<evidence type="ECO:0000313" key="9">
    <source>
        <dbReference type="EMBL" id="ABG83661.1"/>
    </source>
</evidence>
<evidence type="ECO:0000259" key="8">
    <source>
        <dbReference type="Pfam" id="PF03460"/>
    </source>
</evidence>
<evidence type="ECO:0000256" key="4">
    <source>
        <dbReference type="ARBA" id="ARBA00023002"/>
    </source>
</evidence>
<evidence type="ECO:0000256" key="2">
    <source>
        <dbReference type="ARBA" id="ARBA00022617"/>
    </source>
</evidence>
<dbReference type="InterPro" id="IPR036136">
    <property type="entry name" value="Nit/Sulf_reduc_fer-like_dom_sf"/>
</dbReference>
<feature type="domain" description="Nitrite/sulphite reductase 4Fe-4S" evidence="7">
    <location>
        <begin position="378"/>
        <end position="470"/>
    </location>
</feature>
<protein>
    <submittedName>
        <fullName evidence="9">Nitrite/sulfite reductase homolog</fullName>
    </submittedName>
</protein>
<dbReference type="AlphaFoldDB" id="A0A0H2YRT3"/>
<dbReference type="Gene3D" id="3.90.480.10">
    <property type="entry name" value="Sulfite Reductase Hemoprotein,Domain 2"/>
    <property type="match status" value="1"/>
</dbReference>
<dbReference type="Pfam" id="PF01077">
    <property type="entry name" value="NIR_SIR"/>
    <property type="match status" value="2"/>
</dbReference>
<gene>
    <name evidence="9" type="ordered locus">CPF_0526</name>
</gene>
<dbReference type="Gene3D" id="3.30.413.10">
    <property type="entry name" value="Sulfite Reductase Hemoprotein, domain 1"/>
    <property type="match status" value="2"/>
</dbReference>
<feature type="domain" description="Nitrite/Sulfite reductase ferredoxin-like" evidence="8">
    <location>
        <begin position="301"/>
        <end position="363"/>
    </location>
</feature>